<evidence type="ECO:0000259" key="1">
    <source>
        <dbReference type="Pfam" id="PF07179"/>
    </source>
</evidence>
<accession>A0A1B7M059</accession>
<evidence type="ECO:0000313" key="2">
    <source>
        <dbReference type="EMBL" id="OAV61266.1"/>
    </source>
</evidence>
<proteinExistence type="predicted"/>
<dbReference type="EMBL" id="LXEY01000017">
    <property type="protein sequence ID" value="OAV61266.1"/>
    <property type="molecule type" value="Genomic_DNA"/>
</dbReference>
<sequence length="139" mass="14661">MTQDAGFPEQTNLIEKLTTATDGEETTNDQVVDVINAFLNSQVVFPSVDKAGDDGSVSPLMLQDTDGNPVMPLFTSPDDIPEDFSEAAPHVSVVPGSAIIQSVTDAGIVIDFGTPRQFGLGKDQVAAVRDEIITQLGQA</sequence>
<dbReference type="InterPro" id="IPR009839">
    <property type="entry name" value="SseB_N"/>
</dbReference>
<organism evidence="2 3">
    <name type="scientific">Enteractinococcus helveticum</name>
    <dbReference type="NCBI Taxonomy" id="1837282"/>
    <lineage>
        <taxon>Bacteria</taxon>
        <taxon>Bacillati</taxon>
        <taxon>Actinomycetota</taxon>
        <taxon>Actinomycetes</taxon>
        <taxon>Micrococcales</taxon>
        <taxon>Micrococcaceae</taxon>
    </lineage>
</organism>
<comment type="caution">
    <text evidence="2">The sequence shown here is derived from an EMBL/GenBank/DDBJ whole genome shotgun (WGS) entry which is preliminary data.</text>
</comment>
<protein>
    <recommendedName>
        <fullName evidence="1">SseB protein N-terminal domain-containing protein</fullName>
    </recommendedName>
</protein>
<dbReference type="OrthoDB" id="4963989at2"/>
<keyword evidence="3" id="KW-1185">Reference proteome</keyword>
<dbReference type="Pfam" id="PF07179">
    <property type="entry name" value="SseB"/>
    <property type="match status" value="1"/>
</dbReference>
<evidence type="ECO:0000313" key="3">
    <source>
        <dbReference type="Proteomes" id="UP000078292"/>
    </source>
</evidence>
<dbReference type="Proteomes" id="UP000078292">
    <property type="component" value="Unassembled WGS sequence"/>
</dbReference>
<dbReference type="RefSeq" id="WP_043057698.1">
    <property type="nucleotide sequence ID" value="NZ_LXEY01000017.1"/>
</dbReference>
<reference evidence="2 3" key="1">
    <citation type="submission" date="2016-04" db="EMBL/GenBank/DDBJ databases">
        <title>First whole genome shotgun sequence of the bacterium Enteractinococcus sp. strain UASWS1574.</title>
        <authorList>
            <person name="Crovadore J."/>
            <person name="Chablais R."/>
            <person name="Lefort F."/>
        </authorList>
    </citation>
    <scope>NUCLEOTIDE SEQUENCE [LARGE SCALE GENOMIC DNA]</scope>
    <source>
        <strain evidence="2 3">UASWS1574</strain>
    </source>
</reference>
<dbReference type="AlphaFoldDB" id="A0A1B7M059"/>
<feature type="domain" description="SseB protein N-terminal" evidence="1">
    <location>
        <begin position="25"/>
        <end position="127"/>
    </location>
</feature>
<gene>
    <name evidence="2" type="ORF">A6F49_09895</name>
</gene>
<name>A0A1B7M059_9MICC</name>